<reference evidence="4 5" key="1">
    <citation type="journal article" date="2021" name="Elife">
        <title>Chloroplast acquisition without the gene transfer in kleptoplastic sea slugs, Plakobranchus ocellatus.</title>
        <authorList>
            <person name="Maeda T."/>
            <person name="Takahashi S."/>
            <person name="Yoshida T."/>
            <person name="Shimamura S."/>
            <person name="Takaki Y."/>
            <person name="Nagai Y."/>
            <person name="Toyoda A."/>
            <person name="Suzuki Y."/>
            <person name="Arimoto A."/>
            <person name="Ishii H."/>
            <person name="Satoh N."/>
            <person name="Nishiyama T."/>
            <person name="Hasebe M."/>
            <person name="Maruyama T."/>
            <person name="Minagawa J."/>
            <person name="Obokata J."/>
            <person name="Shigenobu S."/>
        </authorList>
    </citation>
    <scope>NUCLEOTIDE SEQUENCE [LARGE SCALE GENOMIC DNA]</scope>
</reference>
<comment type="caution">
    <text evidence="4">The sequence shown here is derived from an EMBL/GenBank/DDBJ whole genome shotgun (WGS) entry which is preliminary data.</text>
</comment>
<dbReference type="AlphaFoldDB" id="A0AAV4D9T3"/>
<proteinExistence type="predicted"/>
<protein>
    <submittedName>
        <fullName evidence="4">Protein fam184a-like</fullName>
    </submittedName>
</protein>
<dbReference type="Proteomes" id="UP000735302">
    <property type="component" value="Unassembled WGS sequence"/>
</dbReference>
<evidence type="ECO:0000256" key="1">
    <source>
        <dbReference type="ARBA" id="ARBA00023054"/>
    </source>
</evidence>
<feature type="domain" description="Protein FAM184A/B N-terminal" evidence="3">
    <location>
        <begin position="49"/>
        <end position="259"/>
    </location>
</feature>
<organism evidence="4 5">
    <name type="scientific">Plakobranchus ocellatus</name>
    <dbReference type="NCBI Taxonomy" id="259542"/>
    <lineage>
        <taxon>Eukaryota</taxon>
        <taxon>Metazoa</taxon>
        <taxon>Spiralia</taxon>
        <taxon>Lophotrochozoa</taxon>
        <taxon>Mollusca</taxon>
        <taxon>Gastropoda</taxon>
        <taxon>Heterobranchia</taxon>
        <taxon>Euthyneura</taxon>
        <taxon>Panpulmonata</taxon>
        <taxon>Sacoglossa</taxon>
        <taxon>Placobranchoidea</taxon>
        <taxon>Plakobranchidae</taxon>
        <taxon>Plakobranchus</taxon>
    </lineage>
</organism>
<dbReference type="PANTHER" id="PTHR18870:SF9">
    <property type="entry name" value="PROTEIN TAG-278-RELATED"/>
    <property type="match status" value="1"/>
</dbReference>
<dbReference type="InterPro" id="IPR039478">
    <property type="entry name" value="FAM184A/B_N"/>
</dbReference>
<keyword evidence="5" id="KW-1185">Reference proteome</keyword>
<sequence length="616" mass="70637">MASGPKMAYTYYQQGSKYNTLPQIPQKDVEVTQDMHLKMSKKIAQLTKVIYALNTKNDENEAIVQKLRDEHEEELQKILAETHQKVAIYKERLNEESDYAATVSALQSRLAEYQLQVSEANSQLQNLKRQADDTQKREQAAYEAKLVDMSTELLRVKTDFTECMKNFELWRERILNEHNIEVADVHSKHQKELEDLRGFQRNQDDSWLNQCAKIEDKYRSELESLKTQIEAFQSERKTMKDDYEAKLDKASAFYEKELEALRKNHSEQHNKEFETLQKEMTKLRASCSTNENEMRAQIDGLVIKLTDAETALDESKVQQQVLHAELSGRDSHAKELIKQIENLSEEISKKTAHIQSIDAALSDSKQQCSHLQDQLTQNSSTLHELESHNQQKQDQITALQETLQTLKIQLSQAKAEQLALQSQHLNLSSEQSGQLRSLQQAIEDLTVERETLKQLLEQRVSSFQALLAQKDADMEACLAKQAKEAEQKLQETRDADRQMAANTLTSVKQELKLAYDAELSRAVFERNALQQEMETLKAQLTAQLISAKDEVTRLNKIVEDNKEGLGTASSQVSSLKEAMNRLTAELDKTRNELQTYKTKAALLEVRDIMINVVHGI</sequence>
<dbReference type="Pfam" id="PF15665">
    <property type="entry name" value="FAM184"/>
    <property type="match status" value="1"/>
</dbReference>
<evidence type="ECO:0000259" key="3">
    <source>
        <dbReference type="Pfam" id="PF15665"/>
    </source>
</evidence>
<keyword evidence="1 2" id="KW-0175">Coiled coil</keyword>
<feature type="coiled-coil region" evidence="2">
    <location>
        <begin position="103"/>
        <end position="144"/>
    </location>
</feature>
<dbReference type="EMBL" id="BLXT01007646">
    <property type="protein sequence ID" value="GFO40938.1"/>
    <property type="molecule type" value="Genomic_DNA"/>
</dbReference>
<evidence type="ECO:0000313" key="5">
    <source>
        <dbReference type="Proteomes" id="UP000735302"/>
    </source>
</evidence>
<evidence type="ECO:0000313" key="4">
    <source>
        <dbReference type="EMBL" id="GFO40938.1"/>
    </source>
</evidence>
<name>A0AAV4D9T3_9GAST</name>
<dbReference type="PANTHER" id="PTHR18870">
    <property type="entry name" value="PROTEIN TAG-278-RELATED"/>
    <property type="match status" value="1"/>
</dbReference>
<accession>A0AAV4D9T3</accession>
<gene>
    <name evidence="4" type="ORF">PoB_006744300</name>
</gene>
<feature type="coiled-coil region" evidence="2">
    <location>
        <begin position="215"/>
        <end position="286"/>
    </location>
</feature>
<evidence type="ECO:0000256" key="2">
    <source>
        <dbReference type="SAM" id="Coils"/>
    </source>
</evidence>
<feature type="coiled-coil region" evidence="2">
    <location>
        <begin position="382"/>
        <end position="606"/>
    </location>
</feature>